<evidence type="ECO:0000259" key="1">
    <source>
        <dbReference type="PROSITE" id="PS50055"/>
    </source>
</evidence>
<evidence type="ECO:0000313" key="2">
    <source>
        <dbReference type="EMBL" id="AGQ20219.1"/>
    </source>
</evidence>
<dbReference type="Pfam" id="PF00102">
    <property type="entry name" value="Y_phosphatase"/>
    <property type="match status" value="1"/>
</dbReference>
<dbReference type="SUPFAM" id="SSF52799">
    <property type="entry name" value="(Phosphotyrosine protein) phosphatases II"/>
    <property type="match status" value="1"/>
</dbReference>
<organism evidence="2">
    <name type="scientific">Apophua simplicipes ichnovirus</name>
    <dbReference type="NCBI Taxonomy" id="1329648"/>
    <lineage>
        <taxon>Viruses</taxon>
        <taxon>Viruses incertae sedis</taxon>
        <taxon>Polydnaviriformidae</taxon>
        <taxon>Ichnoviriform</taxon>
    </lineage>
</organism>
<reference evidence="2" key="1">
    <citation type="journal article" date="2013" name="J. Gen. Virol.">
        <title>Ultrastructural and genomic characterization of a second banchine polydnavirus confirms the existence of shared features within this ichnovirus lineage.</title>
        <authorList>
            <person name="Djoumad A."/>
            <person name="Stoltz D."/>
            <person name="Beliveau C."/>
            <person name="Boyle B."/>
            <person name="Kuhn L."/>
            <person name="Cusson M."/>
        </authorList>
    </citation>
    <scope>NUCLEOTIDE SEQUENCE</scope>
</reference>
<dbReference type="PROSITE" id="PS50055">
    <property type="entry name" value="TYR_PHOSPHATASE_PTP"/>
    <property type="match status" value="1"/>
</dbReference>
<feature type="domain" description="Tyrosine-protein phosphatase" evidence="1">
    <location>
        <begin position="1"/>
        <end position="191"/>
    </location>
</feature>
<dbReference type="Gene3D" id="3.90.190.10">
    <property type="entry name" value="Protein tyrosine phosphatase superfamily"/>
    <property type="match status" value="1"/>
</dbReference>
<dbReference type="EMBL" id="KC752312">
    <property type="protein sequence ID" value="AGQ20219.1"/>
    <property type="molecule type" value="Genomic_DNA"/>
</dbReference>
<protein>
    <submittedName>
        <fullName evidence="2">AsIV-cont00106-ORF1</fullName>
    </submittedName>
</protein>
<sequence length="191" mass="22504">MKTPKIGEEDDFLDFMTEHRAHCVVMVERVDPSDITGVNRYWETLPSFPHVNSKYKVEQFHFHDGGCYTLHLLKFRRHESTGAFHRFVVFHCYMSHDIDVPQNDFEFVNFVTHTKIMCRRLNKLKSVCRIIVHNDGGVGFAAMYTAIEIGKEDVLCSDRATEILRVLKKNPHLRDITRKQMYFVRRALRTL</sequence>
<accession>S5DMP1</accession>
<dbReference type="InterPro" id="IPR029021">
    <property type="entry name" value="Prot-tyrosine_phosphatase-like"/>
</dbReference>
<name>S5DMP1_9VIRU</name>
<dbReference type="GO" id="GO:0004725">
    <property type="term" value="F:protein tyrosine phosphatase activity"/>
    <property type="evidence" value="ECO:0007669"/>
    <property type="project" value="InterPro"/>
</dbReference>
<dbReference type="InterPro" id="IPR000242">
    <property type="entry name" value="PTP_cat"/>
</dbReference>
<proteinExistence type="predicted"/>